<comment type="caution">
    <text evidence="2">The sequence shown here is derived from an EMBL/GenBank/DDBJ whole genome shotgun (WGS) entry which is preliminary data.</text>
</comment>
<evidence type="ECO:0000313" key="3">
    <source>
        <dbReference type="Proteomes" id="UP000683925"/>
    </source>
</evidence>
<reference evidence="2" key="1">
    <citation type="submission" date="2021-01" db="EMBL/GenBank/DDBJ databases">
        <authorList>
            <consortium name="Genoscope - CEA"/>
            <person name="William W."/>
        </authorList>
    </citation>
    <scope>NUCLEOTIDE SEQUENCE</scope>
</reference>
<keyword evidence="1" id="KW-0472">Membrane</keyword>
<dbReference type="AlphaFoldDB" id="A0A8S1S2R8"/>
<dbReference type="EMBL" id="CAJJDP010000004">
    <property type="protein sequence ID" value="CAD8133815.1"/>
    <property type="molecule type" value="Genomic_DNA"/>
</dbReference>
<feature type="transmembrane region" description="Helical" evidence="1">
    <location>
        <begin position="177"/>
        <end position="198"/>
    </location>
</feature>
<accession>A0A8S1S2R8</accession>
<feature type="transmembrane region" description="Helical" evidence="1">
    <location>
        <begin position="290"/>
        <end position="308"/>
    </location>
</feature>
<gene>
    <name evidence="2" type="ORF">POCTA_138.1.T0050100</name>
</gene>
<evidence type="ECO:0000313" key="2">
    <source>
        <dbReference type="EMBL" id="CAD8133815.1"/>
    </source>
</evidence>
<protein>
    <submittedName>
        <fullName evidence="2">Uncharacterized protein</fullName>
    </submittedName>
</protein>
<dbReference type="Proteomes" id="UP000683925">
    <property type="component" value="Unassembled WGS sequence"/>
</dbReference>
<keyword evidence="1" id="KW-1133">Transmembrane helix</keyword>
<name>A0A8S1S2R8_PAROT</name>
<evidence type="ECO:0000256" key="1">
    <source>
        <dbReference type="SAM" id="Phobius"/>
    </source>
</evidence>
<organism evidence="2 3">
    <name type="scientific">Paramecium octaurelia</name>
    <dbReference type="NCBI Taxonomy" id="43137"/>
    <lineage>
        <taxon>Eukaryota</taxon>
        <taxon>Sar</taxon>
        <taxon>Alveolata</taxon>
        <taxon>Ciliophora</taxon>
        <taxon>Intramacronucleata</taxon>
        <taxon>Oligohymenophorea</taxon>
        <taxon>Peniculida</taxon>
        <taxon>Parameciidae</taxon>
        <taxon>Paramecium</taxon>
    </lineage>
</organism>
<proteinExistence type="predicted"/>
<dbReference type="OMA" id="MYMKRIR"/>
<keyword evidence="3" id="KW-1185">Reference proteome</keyword>
<sequence>MQNDLNQSLISAQNKQTIMVIGLQQAGKTTLVQKFKSINKKLIQESKISDYDIELIDTPTYDFFFTLLPFRDPKVTGYIIIFCDQNTDIMKSIKQIRKKLFTNNGQHKRTIIILNEYIKDNGSSEIQEEIMNIKYWCKQQDIIFCQLDVSRSSPKEILHVFEKMYMKRIRTTLKQKIFIILQFAVAMYVFLFAIWLSIKDPSLIVLSNNFCFRQVIFHWRSTAQHYYAQEFHKFSFHIFEQRIQILNALIEQTTFSQQVQNFQLFSYCYLSNNPDYCLHVLYAAILPNNVYTFHVQFSSLHIFYILFMKSYCYQDQKMIIYTKMLNLNQYDK</sequence>
<keyword evidence="1" id="KW-0812">Transmembrane</keyword>